<protein>
    <submittedName>
        <fullName evidence="2">Uncharacterized protein</fullName>
    </submittedName>
</protein>
<dbReference type="Proteomes" id="UP001141806">
    <property type="component" value="Unassembled WGS sequence"/>
</dbReference>
<dbReference type="Pfam" id="PF10198">
    <property type="entry name" value="Ada3"/>
    <property type="match status" value="1"/>
</dbReference>
<feature type="compositionally biased region" description="Basic and acidic residues" evidence="1">
    <location>
        <begin position="372"/>
        <end position="384"/>
    </location>
</feature>
<accession>A0A9Q0H4Z2</accession>
<comment type="caution">
    <text evidence="2">The sequence shown here is derived from an EMBL/GenBank/DDBJ whole genome shotgun (WGS) entry which is preliminary data.</text>
</comment>
<dbReference type="OrthoDB" id="1915143at2759"/>
<proteinExistence type="predicted"/>
<evidence type="ECO:0000313" key="2">
    <source>
        <dbReference type="EMBL" id="KAJ4958721.1"/>
    </source>
</evidence>
<feature type="compositionally biased region" description="Basic and acidic residues" evidence="1">
    <location>
        <begin position="556"/>
        <end position="572"/>
    </location>
</feature>
<dbReference type="PANTHER" id="PTHR31115:SF3">
    <property type="entry name" value="EXPRESSED PROTEIN"/>
    <property type="match status" value="1"/>
</dbReference>
<feature type="region of interest" description="Disordered" evidence="1">
    <location>
        <begin position="279"/>
        <end position="384"/>
    </location>
</feature>
<keyword evidence="3" id="KW-1185">Reference proteome</keyword>
<sequence length="1343" mass="147273">MAASSKFDLSSGNPDRPIYTSMQRGMYTAASLDRSSSFREGMDNRILSNLPNMSRSSSSVTQGDVINFFHGSPFNTKLMAPDNRFRRQGEVKRVIASAVGVSPDDSPSVSLNGKPLPASSLDELKWARITISESSDRARERSKSLDEVLSKFDKCFPSISTRKRSRVDVSLSDRSTTSLLGDRAVLGGNVAKLGTQSHAVSSSFDLDQQKLEERSLRTKTATPNRRIRTSMVDVRANGLARPPMAIDRDKETYRLANNGAVQSEEKDRTLSIGVDGWEKSKTRKKRSGIKSDASTNTVLTRSIDGDRESKRTMQQRLIADAQPKLSNVHGFRSAPASGAAGGGKVDVPSQQNGLAFRSSSTRTDLDNGSLPNDRRDRPVGSEKERVNLKAVNRSNVREDIMSSAGPTSITKLSASARAPRTGPCMIPKSSPIAHRGIGVPDEWELSQCVNKVPAVAGSNRKRPPSTRSSSPPVAQWAGQRPQKISRVARRTNLVPPVPVPDEMPTSETGSHAAGNENGQGFPRRLSSNVSQQVKLRGNLLSSAALSESEESGVAEIKSRDKGKKSVEPDERTGQTVQKVSSLVLPPRKNKVSTDEDLGDGLRRQGRTARGFTLTRSTLPMTIGKLDNMGTAKQLRSSRLGLEKTESKAGRPPTKKLSDRKAYKSPRFAVNGGVMNFHGEPDDGHEELLAAAKAAINSDHACSSSFWREMEPLFGFLSAEDVAYLKQQISLINNSAMNMHVSTTQNLKRDFGASLLEPTVSPIGRDDCGTVLNGVGSIECERDLVFTSEPKPDEYSSQQFFPGIKDHNVIPLSERLIAALISEEEYEGSCSRRDEDLKFNIYGNSYQLDEELKSSSLSQTELGNFQTVARAASNGYRIRATRGYPATMEHGDLGDVDVLEDPTSGIVSWHSLNGLQPDQALMPVKACTELRYEKMTMNERLLLELQSIGIFPERVPDLAQREDDEISEGISRYKEKFQDLVNKKQTLLVGLESSVSKEKDSQEREIERNALEKLVGMAYEKYMAYWGPHASVGKSSSSKMAKNAALSFAKRTLERCQNYEDTGKSCFNEPLFKDLFCSVSSRLNNAERMDAMTEGEPANLSADTPTHSSEVRVSASMGLHQTTCETSRLRQNVDACEKNPFDVFQTGNHLSEPTTGKEETWLSRVKKRELLLDEVVGGTGGSSLRTPSGIRSALVSGTKGKRSEREREGKGHNRDLSSRNGTGKIGRPALGNVKGERKSKTKPKQKTTHLSASVNDLVGKASDPPKPVLLSVPKVHERASDHNIKENDELALETLNDPEGIDLSNLQHQDLDSWLNIDDDGLQGDDLMGLKIPMDDLFDLNMMV</sequence>
<organism evidence="2 3">
    <name type="scientific">Protea cynaroides</name>
    <dbReference type="NCBI Taxonomy" id="273540"/>
    <lineage>
        <taxon>Eukaryota</taxon>
        <taxon>Viridiplantae</taxon>
        <taxon>Streptophyta</taxon>
        <taxon>Embryophyta</taxon>
        <taxon>Tracheophyta</taxon>
        <taxon>Spermatophyta</taxon>
        <taxon>Magnoliopsida</taxon>
        <taxon>Proteales</taxon>
        <taxon>Proteaceae</taxon>
        <taxon>Protea</taxon>
    </lineage>
</organism>
<feature type="region of interest" description="Disordered" evidence="1">
    <location>
        <begin position="544"/>
        <end position="609"/>
    </location>
</feature>
<reference evidence="2" key="1">
    <citation type="journal article" date="2023" name="Plant J.">
        <title>The genome of the king protea, Protea cynaroides.</title>
        <authorList>
            <person name="Chang J."/>
            <person name="Duong T.A."/>
            <person name="Schoeman C."/>
            <person name="Ma X."/>
            <person name="Roodt D."/>
            <person name="Barker N."/>
            <person name="Li Z."/>
            <person name="Van de Peer Y."/>
            <person name="Mizrachi E."/>
        </authorList>
    </citation>
    <scope>NUCLEOTIDE SEQUENCE</scope>
    <source>
        <tissue evidence="2">Young leaves</tissue>
    </source>
</reference>
<feature type="compositionally biased region" description="Polar residues" evidence="1">
    <location>
        <begin position="348"/>
        <end position="362"/>
    </location>
</feature>
<dbReference type="InterPro" id="IPR019340">
    <property type="entry name" value="Histone_AcTrfase_su3"/>
</dbReference>
<evidence type="ECO:0000256" key="1">
    <source>
        <dbReference type="SAM" id="MobiDB-lite"/>
    </source>
</evidence>
<feature type="region of interest" description="Disordered" evidence="1">
    <location>
        <begin position="1"/>
        <end position="20"/>
    </location>
</feature>
<gene>
    <name evidence="2" type="ORF">NE237_025832</name>
</gene>
<feature type="compositionally biased region" description="Basic and acidic residues" evidence="1">
    <location>
        <begin position="1200"/>
        <end position="1216"/>
    </location>
</feature>
<feature type="region of interest" description="Disordered" evidence="1">
    <location>
        <begin position="1176"/>
        <end position="1267"/>
    </location>
</feature>
<dbReference type="PANTHER" id="PTHR31115">
    <property type="entry name" value="OS05G0107300 PROTEIN"/>
    <property type="match status" value="1"/>
</dbReference>
<evidence type="ECO:0000313" key="3">
    <source>
        <dbReference type="Proteomes" id="UP001141806"/>
    </source>
</evidence>
<feature type="region of interest" description="Disordered" evidence="1">
    <location>
        <begin position="635"/>
        <end position="660"/>
    </location>
</feature>
<name>A0A9Q0H4Z2_9MAGN</name>
<feature type="region of interest" description="Disordered" evidence="1">
    <location>
        <begin position="454"/>
        <end position="529"/>
    </location>
</feature>
<dbReference type="EMBL" id="JAMYWD010000010">
    <property type="protein sequence ID" value="KAJ4958721.1"/>
    <property type="molecule type" value="Genomic_DNA"/>
</dbReference>
<feature type="compositionally biased region" description="Basic residues" evidence="1">
    <location>
        <begin position="1236"/>
        <end position="1246"/>
    </location>
</feature>